<dbReference type="SUPFAM" id="SSF143011">
    <property type="entry name" value="RelE-like"/>
    <property type="match status" value="1"/>
</dbReference>
<reference evidence="2 3" key="1">
    <citation type="journal article" date="2019" name="Syst. Appl. Microbiol.">
        <title>New species of pathogenic Pseudomonas isolated from citrus in Tunisia: Proposal of Pseudomonas kairouanensis sp. nov. and Pseudomonas nabeulensis sp. nov.</title>
        <authorList>
            <person name="Oueslati M."/>
            <person name="Mulet M."/>
            <person name="Gomila M."/>
            <person name="Berge O."/>
            <person name="Hajlaoui M.R."/>
            <person name="Lalucat J."/>
            <person name="Sadfi-Zouaoui N."/>
            <person name="Garcia-Valdes E."/>
        </authorList>
    </citation>
    <scope>NUCLEOTIDE SEQUENCE [LARGE SCALE GENOMIC DNA]</scope>
    <source>
        <strain evidence="2 3">E10B</strain>
    </source>
</reference>
<protein>
    <submittedName>
        <fullName evidence="2">Type II toxin-antitoxin system RelE/ParE family toxin</fullName>
    </submittedName>
</protein>
<organism evidence="2 3">
    <name type="scientific">Pseudomonas nabeulensis</name>
    <dbReference type="NCBI Taxonomy" id="2293833"/>
    <lineage>
        <taxon>Bacteria</taxon>
        <taxon>Pseudomonadati</taxon>
        <taxon>Pseudomonadota</taxon>
        <taxon>Gammaproteobacteria</taxon>
        <taxon>Pseudomonadales</taxon>
        <taxon>Pseudomonadaceae</taxon>
        <taxon>Pseudomonas</taxon>
    </lineage>
</organism>
<dbReference type="PANTHER" id="PTHR38813:SF1">
    <property type="entry name" value="TOXIN RELE1-RELATED"/>
    <property type="match status" value="1"/>
</dbReference>
<dbReference type="InterPro" id="IPR052747">
    <property type="entry name" value="TA_system_RelE_toxin"/>
</dbReference>
<dbReference type="Gene3D" id="3.30.2310.20">
    <property type="entry name" value="RelE-like"/>
    <property type="match status" value="1"/>
</dbReference>
<dbReference type="InterPro" id="IPR007712">
    <property type="entry name" value="RelE/ParE_toxin"/>
</dbReference>
<dbReference type="Pfam" id="PF05016">
    <property type="entry name" value="ParE_toxin"/>
    <property type="match status" value="1"/>
</dbReference>
<evidence type="ECO:0000313" key="2">
    <source>
        <dbReference type="EMBL" id="TFY91266.1"/>
    </source>
</evidence>
<dbReference type="Proteomes" id="UP000297734">
    <property type="component" value="Unassembled WGS sequence"/>
</dbReference>
<dbReference type="AlphaFoldDB" id="A0A4Z0AWU0"/>
<dbReference type="InterPro" id="IPR035093">
    <property type="entry name" value="RelE/ParE_toxin_dom_sf"/>
</dbReference>
<comment type="caution">
    <text evidence="2">The sequence shown here is derived from an EMBL/GenBank/DDBJ whole genome shotgun (WGS) entry which is preliminary data.</text>
</comment>
<keyword evidence="1" id="KW-1277">Toxin-antitoxin system</keyword>
<name>A0A4Z0AWU0_9PSED</name>
<evidence type="ECO:0000313" key="3">
    <source>
        <dbReference type="Proteomes" id="UP000297734"/>
    </source>
</evidence>
<accession>A0A4Z0AWU0</accession>
<dbReference type="OrthoDB" id="5570653at2"/>
<gene>
    <name evidence="2" type="ORF">DYL61_19085</name>
</gene>
<dbReference type="RefSeq" id="WP_135309608.1">
    <property type="nucleotide sequence ID" value="NZ_QUZT01000037.1"/>
</dbReference>
<evidence type="ECO:0000256" key="1">
    <source>
        <dbReference type="ARBA" id="ARBA00022649"/>
    </source>
</evidence>
<proteinExistence type="predicted"/>
<keyword evidence="3" id="KW-1185">Reference proteome</keyword>
<dbReference type="PANTHER" id="PTHR38813">
    <property type="match status" value="1"/>
</dbReference>
<dbReference type="EMBL" id="QUZT01000037">
    <property type="protein sequence ID" value="TFY91266.1"/>
    <property type="molecule type" value="Genomic_DNA"/>
</dbReference>
<sequence>MNAINWSRKAVKQLLKLHTQHQVQIRDAVSGLKTMPQVSNIKALADHEYAYRMRVGNYRVLFDWDGAIKVVSIQEVKKRDERTY</sequence>